<dbReference type="GO" id="GO:0016887">
    <property type="term" value="F:ATP hydrolysis activity"/>
    <property type="evidence" value="ECO:0007669"/>
    <property type="project" value="InterPro"/>
</dbReference>
<evidence type="ECO:0000313" key="6">
    <source>
        <dbReference type="Proteomes" id="UP000482578"/>
    </source>
</evidence>
<keyword evidence="1" id="KW-1003">Cell membrane</keyword>
<dbReference type="GO" id="GO:0005524">
    <property type="term" value="F:ATP binding"/>
    <property type="evidence" value="ECO:0007669"/>
    <property type="project" value="UniProtKB-KW"/>
</dbReference>
<protein>
    <submittedName>
        <fullName evidence="5">ATP-binding cassette domain-containing protein</fullName>
    </submittedName>
</protein>
<evidence type="ECO:0000259" key="4">
    <source>
        <dbReference type="PROSITE" id="PS50893"/>
    </source>
</evidence>
<dbReference type="PROSITE" id="PS50893">
    <property type="entry name" value="ABC_TRANSPORTER_2"/>
    <property type="match status" value="1"/>
</dbReference>
<name>A0A6B2KRA4_9NEIS</name>
<keyword evidence="3 5" id="KW-0067">ATP-binding</keyword>
<dbReference type="PANTHER" id="PTHR43514:SF4">
    <property type="entry name" value="ABC TRANSPORTER I FAMILY MEMBER 10"/>
    <property type="match status" value="1"/>
</dbReference>
<dbReference type="SUPFAM" id="SSF52540">
    <property type="entry name" value="P-loop containing nucleoside triphosphate hydrolases"/>
    <property type="match status" value="1"/>
</dbReference>
<dbReference type="Proteomes" id="UP000482578">
    <property type="component" value="Unassembled WGS sequence"/>
</dbReference>
<reference evidence="5 6" key="1">
    <citation type="submission" date="2020-02" db="EMBL/GenBank/DDBJ databases">
        <authorList>
            <person name="Yang Z."/>
        </authorList>
    </citation>
    <scope>NUCLEOTIDE SEQUENCE [LARGE SCALE GENOMIC DNA]</scope>
    <source>
        <strain evidence="5 6">HX-7-9</strain>
    </source>
</reference>
<dbReference type="InterPro" id="IPR017871">
    <property type="entry name" value="ABC_transporter-like_CS"/>
</dbReference>
<organism evidence="5 6">
    <name type="scientific">Crenobacter caeni</name>
    <dbReference type="NCBI Taxonomy" id="2705474"/>
    <lineage>
        <taxon>Bacteria</taxon>
        <taxon>Pseudomonadati</taxon>
        <taxon>Pseudomonadota</taxon>
        <taxon>Betaproteobacteria</taxon>
        <taxon>Neisseriales</taxon>
        <taxon>Neisseriaceae</taxon>
        <taxon>Crenobacter</taxon>
    </lineage>
</organism>
<dbReference type="SMART" id="SM00382">
    <property type="entry name" value="AAA"/>
    <property type="match status" value="1"/>
</dbReference>
<accession>A0A6B2KRA4</accession>
<evidence type="ECO:0000256" key="2">
    <source>
        <dbReference type="ARBA" id="ARBA00022741"/>
    </source>
</evidence>
<proteinExistence type="predicted"/>
<feature type="domain" description="ABC transporter" evidence="4">
    <location>
        <begin position="1"/>
        <end position="226"/>
    </location>
</feature>
<sequence>MQLELAIQKRYEQGGRRFALDIEFGCDTQRLVLLGPSGSGKSLTLKAIAGLMTPDAGRIRLGGRTLFDAARGVALPARARKMGYLFQDYALLPHLTVRQNVAFGVAGSRWFNPSRRVRAPEAERWIEAFGLGALADAYPHTLSGGQRQRAALARALAAKPEALLLDEPFAALDAPLRAHMRAELGELLAQTGIPLILISHDPDDATAFGDTVFTLADGRLARQGAA</sequence>
<dbReference type="PANTHER" id="PTHR43514">
    <property type="entry name" value="ABC TRANSPORTER I FAMILY MEMBER 10"/>
    <property type="match status" value="1"/>
</dbReference>
<dbReference type="InterPro" id="IPR027417">
    <property type="entry name" value="P-loop_NTPase"/>
</dbReference>
<dbReference type="AlphaFoldDB" id="A0A6B2KRA4"/>
<keyword evidence="2" id="KW-0547">Nucleotide-binding</keyword>
<dbReference type="Pfam" id="PF00005">
    <property type="entry name" value="ABC_tran"/>
    <property type="match status" value="1"/>
</dbReference>
<evidence type="ECO:0000313" key="5">
    <source>
        <dbReference type="EMBL" id="NDV12591.1"/>
    </source>
</evidence>
<evidence type="ECO:0000256" key="1">
    <source>
        <dbReference type="ARBA" id="ARBA00022475"/>
    </source>
</evidence>
<keyword evidence="6" id="KW-1185">Reference proteome</keyword>
<evidence type="ECO:0000256" key="3">
    <source>
        <dbReference type="ARBA" id="ARBA00022840"/>
    </source>
</evidence>
<dbReference type="EMBL" id="JAAGAA010000005">
    <property type="protein sequence ID" value="NDV12591.1"/>
    <property type="molecule type" value="Genomic_DNA"/>
</dbReference>
<comment type="caution">
    <text evidence="5">The sequence shown here is derived from an EMBL/GenBank/DDBJ whole genome shotgun (WGS) entry which is preliminary data.</text>
</comment>
<dbReference type="InterPro" id="IPR003439">
    <property type="entry name" value="ABC_transporter-like_ATP-bd"/>
</dbReference>
<dbReference type="InterPro" id="IPR003593">
    <property type="entry name" value="AAA+_ATPase"/>
</dbReference>
<dbReference type="Gene3D" id="3.40.50.300">
    <property type="entry name" value="P-loop containing nucleotide triphosphate hydrolases"/>
    <property type="match status" value="1"/>
</dbReference>
<dbReference type="RefSeq" id="WP_163315815.1">
    <property type="nucleotide sequence ID" value="NZ_JAAGAA010000005.1"/>
</dbReference>
<keyword evidence="1" id="KW-0472">Membrane</keyword>
<gene>
    <name evidence="5" type="ORF">GZH52_07235</name>
</gene>
<dbReference type="PROSITE" id="PS00211">
    <property type="entry name" value="ABC_TRANSPORTER_1"/>
    <property type="match status" value="1"/>
</dbReference>
<dbReference type="InterPro" id="IPR050334">
    <property type="entry name" value="Molybdenum_import_ModC"/>
</dbReference>